<dbReference type="STRING" id="429701.A0A2G9GR01"/>
<evidence type="ECO:0000313" key="1">
    <source>
        <dbReference type="EMBL" id="PIN07713.1"/>
    </source>
</evidence>
<dbReference type="PANTHER" id="PTHR46250">
    <property type="entry name" value="MYB/SANT-LIKE DNA-BINDING DOMAIN PROTEIN-RELATED"/>
    <property type="match status" value="1"/>
</dbReference>
<organism evidence="1 2">
    <name type="scientific">Handroanthus impetiginosus</name>
    <dbReference type="NCBI Taxonomy" id="429701"/>
    <lineage>
        <taxon>Eukaryota</taxon>
        <taxon>Viridiplantae</taxon>
        <taxon>Streptophyta</taxon>
        <taxon>Embryophyta</taxon>
        <taxon>Tracheophyta</taxon>
        <taxon>Spermatophyta</taxon>
        <taxon>Magnoliopsida</taxon>
        <taxon>eudicotyledons</taxon>
        <taxon>Gunneridae</taxon>
        <taxon>Pentapetalae</taxon>
        <taxon>asterids</taxon>
        <taxon>lamiids</taxon>
        <taxon>Lamiales</taxon>
        <taxon>Bignoniaceae</taxon>
        <taxon>Crescentiina</taxon>
        <taxon>Tabebuia alliance</taxon>
        <taxon>Handroanthus</taxon>
    </lineage>
</organism>
<dbReference type="PANTHER" id="PTHR46250:SF17">
    <property type="entry name" value="MYB_SANT-LIKE DOMAIN-CONTAINING PROTEIN"/>
    <property type="match status" value="1"/>
</dbReference>
<proteinExistence type="predicted"/>
<sequence length="151" mass="17091">MQVSLPNSGLKAKPHIESRIKTLKKDFHIVYDMLNGPHTNGFGVDPIKKCITAKKVVWDAYLHVCIFKVILNKPFPFYDDSLLIFGKDRAIGSNAEGPSDMMEEIQCEEANNDTNDNVEASMGNGLEDIELSPMQYPRSEGVRYQKKEKKK</sequence>
<protein>
    <recommendedName>
        <fullName evidence="3">Myb/SANT-like domain-containing protein</fullName>
    </recommendedName>
</protein>
<dbReference type="Proteomes" id="UP000231279">
    <property type="component" value="Unassembled WGS sequence"/>
</dbReference>
<reference evidence="2" key="1">
    <citation type="journal article" date="2018" name="Gigascience">
        <title>Genome assembly of the Pink Ipe (Handroanthus impetiginosus, Bignoniaceae), a highly valued, ecologically keystone Neotropical timber forest tree.</title>
        <authorList>
            <person name="Silva-Junior O.B."/>
            <person name="Grattapaglia D."/>
            <person name="Novaes E."/>
            <person name="Collevatti R.G."/>
        </authorList>
    </citation>
    <scope>NUCLEOTIDE SEQUENCE [LARGE SCALE GENOMIC DNA]</scope>
    <source>
        <strain evidence="2">cv. UFG-1</strain>
    </source>
</reference>
<comment type="caution">
    <text evidence="1">The sequence shown here is derived from an EMBL/GenBank/DDBJ whole genome shotgun (WGS) entry which is preliminary data.</text>
</comment>
<dbReference type="EMBL" id="NKXS01004007">
    <property type="protein sequence ID" value="PIN07713.1"/>
    <property type="molecule type" value="Genomic_DNA"/>
</dbReference>
<evidence type="ECO:0008006" key="3">
    <source>
        <dbReference type="Google" id="ProtNLM"/>
    </source>
</evidence>
<dbReference type="OrthoDB" id="618098at2759"/>
<keyword evidence="2" id="KW-1185">Reference proteome</keyword>
<gene>
    <name evidence="1" type="ORF">CDL12_19716</name>
</gene>
<evidence type="ECO:0000313" key="2">
    <source>
        <dbReference type="Proteomes" id="UP000231279"/>
    </source>
</evidence>
<accession>A0A2G9GR01</accession>
<dbReference type="AlphaFoldDB" id="A0A2G9GR01"/>
<name>A0A2G9GR01_9LAMI</name>